<dbReference type="AlphaFoldDB" id="A0AAE1SKJ1"/>
<feature type="compositionally biased region" description="Basic and acidic residues" evidence="5">
    <location>
        <begin position="437"/>
        <end position="446"/>
    </location>
</feature>
<dbReference type="InterPro" id="IPR001293">
    <property type="entry name" value="Znf_TRAF"/>
</dbReference>
<feature type="domain" description="TRAF-type" evidence="6">
    <location>
        <begin position="250"/>
        <end position="306"/>
    </location>
</feature>
<protein>
    <recommendedName>
        <fullName evidence="6">TRAF-type domain-containing protein</fullName>
    </recommendedName>
</protein>
<feature type="region of interest" description="Disordered" evidence="5">
    <location>
        <begin position="1"/>
        <end position="50"/>
    </location>
</feature>
<dbReference type="Gene3D" id="3.30.40.10">
    <property type="entry name" value="Zinc/RING finger domain, C3HC4 (zinc finger)"/>
    <property type="match status" value="1"/>
</dbReference>
<feature type="compositionally biased region" description="Polar residues" evidence="5">
    <location>
        <begin position="425"/>
        <end position="436"/>
    </location>
</feature>
<keyword evidence="8" id="KW-1185">Reference proteome</keyword>
<dbReference type="EMBL" id="JAVYJV010000005">
    <property type="protein sequence ID" value="KAK4371341.1"/>
    <property type="molecule type" value="Genomic_DNA"/>
</dbReference>
<evidence type="ECO:0000256" key="5">
    <source>
        <dbReference type="SAM" id="MobiDB-lite"/>
    </source>
</evidence>
<dbReference type="PANTHER" id="PTHR10131:SF143">
    <property type="entry name" value="TRAF-TYPE DOMAIN-CONTAINING PROTEIN"/>
    <property type="match status" value="1"/>
</dbReference>
<feature type="compositionally biased region" description="Basic and acidic residues" evidence="5">
    <location>
        <begin position="484"/>
        <end position="493"/>
    </location>
</feature>
<dbReference type="GO" id="GO:0008270">
    <property type="term" value="F:zinc ion binding"/>
    <property type="evidence" value="ECO:0007669"/>
    <property type="project" value="UniProtKB-KW"/>
</dbReference>
<gene>
    <name evidence="7" type="ORF">RND71_010816</name>
</gene>
<evidence type="ECO:0000313" key="8">
    <source>
        <dbReference type="Proteomes" id="UP001291623"/>
    </source>
</evidence>
<feature type="compositionally biased region" description="Basic and acidic residues" evidence="5">
    <location>
        <begin position="456"/>
        <end position="471"/>
    </location>
</feature>
<dbReference type="InterPro" id="IPR013083">
    <property type="entry name" value="Znf_RING/FYVE/PHD"/>
</dbReference>
<dbReference type="PANTHER" id="PTHR10131">
    <property type="entry name" value="TNF RECEPTOR ASSOCIATED FACTOR"/>
    <property type="match status" value="1"/>
</dbReference>
<keyword evidence="3 4" id="KW-0862">Zinc</keyword>
<feature type="compositionally biased region" description="Basic and acidic residues" evidence="5">
    <location>
        <begin position="379"/>
        <end position="396"/>
    </location>
</feature>
<feature type="region of interest" description="Disordered" evidence="5">
    <location>
        <begin position="378"/>
        <end position="538"/>
    </location>
</feature>
<reference evidence="7" key="1">
    <citation type="submission" date="2023-12" db="EMBL/GenBank/DDBJ databases">
        <title>Genome assembly of Anisodus tanguticus.</title>
        <authorList>
            <person name="Wang Y.-J."/>
        </authorList>
    </citation>
    <scope>NUCLEOTIDE SEQUENCE</scope>
    <source>
        <strain evidence="7">KB-2021</strain>
        <tissue evidence="7">Leaf</tissue>
    </source>
</reference>
<dbReference type="Pfam" id="PF02176">
    <property type="entry name" value="zf-TRAF"/>
    <property type="match status" value="1"/>
</dbReference>
<evidence type="ECO:0000313" key="7">
    <source>
        <dbReference type="EMBL" id="KAK4371341.1"/>
    </source>
</evidence>
<evidence type="ECO:0000256" key="1">
    <source>
        <dbReference type="ARBA" id="ARBA00022723"/>
    </source>
</evidence>
<evidence type="ECO:0000256" key="2">
    <source>
        <dbReference type="ARBA" id="ARBA00022771"/>
    </source>
</evidence>
<comment type="caution">
    <text evidence="7">The sequence shown here is derived from an EMBL/GenBank/DDBJ whole genome shotgun (WGS) entry which is preliminary data.</text>
</comment>
<accession>A0AAE1SKJ1</accession>
<keyword evidence="1 4" id="KW-0479">Metal-binding</keyword>
<feature type="compositionally biased region" description="Basic and acidic residues" evidence="5">
    <location>
        <begin position="403"/>
        <end position="417"/>
    </location>
</feature>
<evidence type="ECO:0000256" key="3">
    <source>
        <dbReference type="ARBA" id="ARBA00022833"/>
    </source>
</evidence>
<dbReference type="SUPFAM" id="SSF49599">
    <property type="entry name" value="TRAF domain-like"/>
    <property type="match status" value="1"/>
</dbReference>
<organism evidence="7 8">
    <name type="scientific">Anisodus tanguticus</name>
    <dbReference type="NCBI Taxonomy" id="243964"/>
    <lineage>
        <taxon>Eukaryota</taxon>
        <taxon>Viridiplantae</taxon>
        <taxon>Streptophyta</taxon>
        <taxon>Embryophyta</taxon>
        <taxon>Tracheophyta</taxon>
        <taxon>Spermatophyta</taxon>
        <taxon>Magnoliopsida</taxon>
        <taxon>eudicotyledons</taxon>
        <taxon>Gunneridae</taxon>
        <taxon>Pentapetalae</taxon>
        <taxon>asterids</taxon>
        <taxon>lamiids</taxon>
        <taxon>Solanales</taxon>
        <taxon>Solanaceae</taxon>
        <taxon>Solanoideae</taxon>
        <taxon>Hyoscyameae</taxon>
        <taxon>Anisodus</taxon>
    </lineage>
</organism>
<feature type="compositionally biased region" description="Basic and acidic residues" evidence="5">
    <location>
        <begin position="500"/>
        <end position="538"/>
    </location>
</feature>
<name>A0AAE1SKJ1_9SOLA</name>
<dbReference type="Proteomes" id="UP001291623">
    <property type="component" value="Unassembled WGS sequence"/>
</dbReference>
<dbReference type="PROSITE" id="PS50145">
    <property type="entry name" value="ZF_TRAF"/>
    <property type="match status" value="1"/>
</dbReference>
<proteinExistence type="predicted"/>
<keyword evidence="2 4" id="KW-0863">Zinc-finger</keyword>
<evidence type="ECO:0000259" key="6">
    <source>
        <dbReference type="PROSITE" id="PS50145"/>
    </source>
</evidence>
<feature type="compositionally biased region" description="Basic and acidic residues" evidence="5">
    <location>
        <begin position="15"/>
        <end position="50"/>
    </location>
</feature>
<feature type="zinc finger region" description="TRAF-type" evidence="4">
    <location>
        <begin position="250"/>
        <end position="306"/>
    </location>
</feature>
<sequence>MSEASLNMDLPTVEGKSKPAALEDVKLEEAEESKPAALEDVKLEEAEETKPAAIEEVEEDDALFRCDLFDAEMVQKVADEFLPGLASACIDNTTGGLLNSPASVAVDIRREMVDYLTQRSEMFVAESVVSEGYSVTEVSDNPHDIISDFIDDFARSKRNFFSKVSAWMLSERREERIDDFVQEMEINGFWLMVRRIAVAQTVIRNIDFKNTYHCSMKFKSEEELSKHISSCSFRELNCESEGCNARFSASHLELHDSTCPFKILQCEQKCPEMLMRRDMDRHCITVCPMKLANCPFYPVGCVSTIPQCKTDQHRLENLQSHLIHILKLIHKEASFEALKKRAEQLLEASSPGRLAAARDGRSLTVAIKSIDAKLGPLEVEEKTEDKEEGAELKDEKEDSTDLSAKKDCSTHLSHTDEQSPDVPKTQKNSTAPQNKIESPDKSEHVLEPTVKTDSSTNEHCEEKADSRDQLHNKNKSQEPVIENEDLKSPDKIAEPLSTSEKPHDFTTSAHKSESSKSEESPKSAEKNHDSTTSEDKKQ</sequence>
<evidence type="ECO:0000256" key="4">
    <source>
        <dbReference type="PROSITE-ProRule" id="PRU00207"/>
    </source>
</evidence>